<sequence length="158" mass="16654">AKRRRGTEAQPPWPGLVGSQPDTSTATPLTAKGPSNVTGTATGAVLKALNEEAKHYEDRKDVFMTIAQSVDNVVSCFEGPKKQIAKEATTHVIQALKRLMSNETTAPAPAPAPTLSRNWANVAASAVTTAASLARTGNPSRPQAQTQPQAVTQLKEDL</sequence>
<feature type="compositionally biased region" description="Low complexity" evidence="1">
    <location>
        <begin position="142"/>
        <end position="158"/>
    </location>
</feature>
<evidence type="ECO:0000256" key="1">
    <source>
        <dbReference type="SAM" id="MobiDB-lite"/>
    </source>
</evidence>
<dbReference type="EMBL" id="JAQOWY010001483">
    <property type="protein sequence ID" value="KAK1837343.1"/>
    <property type="molecule type" value="Genomic_DNA"/>
</dbReference>
<proteinExistence type="predicted"/>
<dbReference type="Proteomes" id="UP001243330">
    <property type="component" value="Unassembled WGS sequence"/>
</dbReference>
<organism evidence="2 3">
    <name type="scientific">Colletotrichum chrysophilum</name>
    <dbReference type="NCBI Taxonomy" id="1836956"/>
    <lineage>
        <taxon>Eukaryota</taxon>
        <taxon>Fungi</taxon>
        <taxon>Dikarya</taxon>
        <taxon>Ascomycota</taxon>
        <taxon>Pezizomycotina</taxon>
        <taxon>Sordariomycetes</taxon>
        <taxon>Hypocreomycetidae</taxon>
        <taxon>Glomerellales</taxon>
        <taxon>Glomerellaceae</taxon>
        <taxon>Colletotrichum</taxon>
        <taxon>Colletotrichum gloeosporioides species complex</taxon>
    </lineage>
</organism>
<dbReference type="AlphaFoldDB" id="A0AAD8ZXI3"/>
<comment type="caution">
    <text evidence="2">The sequence shown here is derived from an EMBL/GenBank/DDBJ whole genome shotgun (WGS) entry which is preliminary data.</text>
</comment>
<evidence type="ECO:0000313" key="3">
    <source>
        <dbReference type="Proteomes" id="UP001243330"/>
    </source>
</evidence>
<feature type="compositionally biased region" description="Polar residues" evidence="1">
    <location>
        <begin position="20"/>
        <end position="38"/>
    </location>
</feature>
<name>A0AAD8ZXI3_9PEZI</name>
<feature type="non-terminal residue" evidence="2">
    <location>
        <position position="158"/>
    </location>
</feature>
<gene>
    <name evidence="2" type="ORF">CCHR01_20037</name>
</gene>
<feature type="region of interest" description="Disordered" evidence="1">
    <location>
        <begin position="131"/>
        <end position="158"/>
    </location>
</feature>
<accession>A0AAD8ZXI3</accession>
<feature type="non-terminal residue" evidence="2">
    <location>
        <position position="1"/>
    </location>
</feature>
<protein>
    <submittedName>
        <fullName evidence="2">Uncharacterized protein</fullName>
    </submittedName>
</protein>
<reference evidence="2" key="1">
    <citation type="submission" date="2023-01" db="EMBL/GenBank/DDBJ databases">
        <title>Colletotrichum chrysophilum M932 genome sequence.</title>
        <authorList>
            <person name="Baroncelli R."/>
        </authorList>
    </citation>
    <scope>NUCLEOTIDE SEQUENCE</scope>
    <source>
        <strain evidence="2">M932</strain>
    </source>
</reference>
<feature type="region of interest" description="Disordered" evidence="1">
    <location>
        <begin position="1"/>
        <end position="38"/>
    </location>
</feature>
<evidence type="ECO:0000313" key="2">
    <source>
        <dbReference type="EMBL" id="KAK1837343.1"/>
    </source>
</evidence>
<keyword evidence="3" id="KW-1185">Reference proteome</keyword>